<feature type="compositionally biased region" description="Polar residues" evidence="1">
    <location>
        <begin position="46"/>
        <end position="55"/>
    </location>
</feature>
<dbReference type="OrthoDB" id="3525868at2759"/>
<feature type="region of interest" description="Disordered" evidence="1">
    <location>
        <begin position="38"/>
        <end position="88"/>
    </location>
</feature>
<name>A0A9X0DJK9_9HELO</name>
<protein>
    <submittedName>
        <fullName evidence="2">Uncharacterized protein</fullName>
    </submittedName>
</protein>
<dbReference type="AlphaFoldDB" id="A0A9X0DJK9"/>
<reference evidence="2" key="1">
    <citation type="submission" date="2022-11" db="EMBL/GenBank/DDBJ databases">
        <title>Genome Resource of Sclerotinia nivalis Strain SnTB1, a Plant Pathogen Isolated from American Ginseng.</title>
        <authorList>
            <person name="Fan S."/>
        </authorList>
    </citation>
    <scope>NUCLEOTIDE SEQUENCE</scope>
    <source>
        <strain evidence="2">SnTB1</strain>
    </source>
</reference>
<evidence type="ECO:0000256" key="1">
    <source>
        <dbReference type="SAM" id="MobiDB-lite"/>
    </source>
</evidence>
<evidence type="ECO:0000313" key="2">
    <source>
        <dbReference type="EMBL" id="KAJ8064037.1"/>
    </source>
</evidence>
<dbReference type="Proteomes" id="UP001152300">
    <property type="component" value="Unassembled WGS sequence"/>
</dbReference>
<sequence>MNLNNIAVLADFLMVPAKRREFMRKRLASHIEQRKAFYAAKREETSGPSQKSTATKRAAPREAVKSNKKTKAKPVDLTKDDDGETQTWAKGHTYPRDIILSNRRDTDVAAGSTTIHDPDRVEPSNWRNTAISRKSTTRKVLIQSLSAKENCQYYLPNISWVAWESKLFSILVKDSSPPSKDAPPGYGLAKMLVLEDWHEGENCISLQWDEIVRYYATVGNPEAVIIQGWGPEMAFKALEPWLERINRNYKDWVKWKPEVLEKAKVVETFIGSMDQQRAV</sequence>
<gene>
    <name evidence="2" type="ORF">OCU04_007878</name>
</gene>
<comment type="caution">
    <text evidence="2">The sequence shown here is derived from an EMBL/GenBank/DDBJ whole genome shotgun (WGS) entry which is preliminary data.</text>
</comment>
<accession>A0A9X0DJK9</accession>
<evidence type="ECO:0000313" key="3">
    <source>
        <dbReference type="Proteomes" id="UP001152300"/>
    </source>
</evidence>
<keyword evidence="3" id="KW-1185">Reference proteome</keyword>
<organism evidence="2 3">
    <name type="scientific">Sclerotinia nivalis</name>
    <dbReference type="NCBI Taxonomy" id="352851"/>
    <lineage>
        <taxon>Eukaryota</taxon>
        <taxon>Fungi</taxon>
        <taxon>Dikarya</taxon>
        <taxon>Ascomycota</taxon>
        <taxon>Pezizomycotina</taxon>
        <taxon>Leotiomycetes</taxon>
        <taxon>Helotiales</taxon>
        <taxon>Sclerotiniaceae</taxon>
        <taxon>Sclerotinia</taxon>
    </lineage>
</organism>
<dbReference type="EMBL" id="JAPEIS010000008">
    <property type="protein sequence ID" value="KAJ8064037.1"/>
    <property type="molecule type" value="Genomic_DNA"/>
</dbReference>
<proteinExistence type="predicted"/>